<name>A0ABU6T3G7_9FABA</name>
<protein>
    <recommendedName>
        <fullName evidence="4">Helitron helicase-like domain-containing protein</fullName>
    </recommendedName>
</protein>
<keyword evidence="3" id="KW-1185">Reference proteome</keyword>
<accession>A0ABU6T3G7</accession>
<proteinExistence type="predicted"/>
<comment type="caution">
    <text evidence="2">The sequence shown here is derived from an EMBL/GenBank/DDBJ whole genome shotgun (WGS) entry which is preliminary data.</text>
</comment>
<feature type="compositionally biased region" description="Polar residues" evidence="1">
    <location>
        <begin position="85"/>
        <end position="95"/>
    </location>
</feature>
<feature type="region of interest" description="Disordered" evidence="1">
    <location>
        <begin position="69"/>
        <end position="95"/>
    </location>
</feature>
<evidence type="ECO:0000313" key="2">
    <source>
        <dbReference type="EMBL" id="MED6143256.1"/>
    </source>
</evidence>
<reference evidence="2 3" key="1">
    <citation type="journal article" date="2023" name="Plants (Basel)">
        <title>Bridging the Gap: Combining Genomics and Transcriptomics Approaches to Understand Stylosanthes scabra, an Orphan Legume from the Brazilian Caatinga.</title>
        <authorList>
            <person name="Ferreira-Neto J.R.C."/>
            <person name="da Silva M.D."/>
            <person name="Binneck E."/>
            <person name="de Melo N.F."/>
            <person name="da Silva R.H."/>
            <person name="de Melo A.L.T.M."/>
            <person name="Pandolfi V."/>
            <person name="Bustamante F.O."/>
            <person name="Brasileiro-Vidal A.C."/>
            <person name="Benko-Iseppon A.M."/>
        </authorList>
    </citation>
    <scope>NUCLEOTIDE SEQUENCE [LARGE SCALE GENOMIC DNA]</scope>
    <source>
        <tissue evidence="2">Leaves</tissue>
    </source>
</reference>
<gene>
    <name evidence="2" type="ORF">PIB30_004761</name>
</gene>
<organism evidence="2 3">
    <name type="scientific">Stylosanthes scabra</name>
    <dbReference type="NCBI Taxonomy" id="79078"/>
    <lineage>
        <taxon>Eukaryota</taxon>
        <taxon>Viridiplantae</taxon>
        <taxon>Streptophyta</taxon>
        <taxon>Embryophyta</taxon>
        <taxon>Tracheophyta</taxon>
        <taxon>Spermatophyta</taxon>
        <taxon>Magnoliopsida</taxon>
        <taxon>eudicotyledons</taxon>
        <taxon>Gunneridae</taxon>
        <taxon>Pentapetalae</taxon>
        <taxon>rosids</taxon>
        <taxon>fabids</taxon>
        <taxon>Fabales</taxon>
        <taxon>Fabaceae</taxon>
        <taxon>Papilionoideae</taxon>
        <taxon>50 kb inversion clade</taxon>
        <taxon>dalbergioids sensu lato</taxon>
        <taxon>Dalbergieae</taxon>
        <taxon>Pterocarpus clade</taxon>
        <taxon>Stylosanthes</taxon>
    </lineage>
</organism>
<sequence length="95" mass="11331">MGERFDLVTDIHQRNMHWHIQVYFIRMYDVPSTEEPSTIKSIDLILQDREVANNKIRQICNRGIEHKWKEQRRKGSNTEDDTHSIRPQNSIQVSA</sequence>
<dbReference type="Proteomes" id="UP001341840">
    <property type="component" value="Unassembled WGS sequence"/>
</dbReference>
<dbReference type="EMBL" id="JASCZI010090630">
    <property type="protein sequence ID" value="MED6143256.1"/>
    <property type="molecule type" value="Genomic_DNA"/>
</dbReference>
<evidence type="ECO:0000256" key="1">
    <source>
        <dbReference type="SAM" id="MobiDB-lite"/>
    </source>
</evidence>
<evidence type="ECO:0008006" key="4">
    <source>
        <dbReference type="Google" id="ProtNLM"/>
    </source>
</evidence>
<evidence type="ECO:0000313" key="3">
    <source>
        <dbReference type="Proteomes" id="UP001341840"/>
    </source>
</evidence>